<evidence type="ECO:0000313" key="1">
    <source>
        <dbReference type="EMBL" id="KAK2958067.1"/>
    </source>
</evidence>
<proteinExistence type="predicted"/>
<dbReference type="Proteomes" id="UP001281761">
    <property type="component" value="Unassembled WGS sequence"/>
</dbReference>
<accession>A0ABQ9Y2U1</accession>
<comment type="caution">
    <text evidence="1">The sequence shown here is derived from an EMBL/GenBank/DDBJ whole genome shotgun (WGS) entry which is preliminary data.</text>
</comment>
<name>A0ABQ9Y2U1_9EUKA</name>
<organism evidence="1 2">
    <name type="scientific">Blattamonas nauphoetae</name>
    <dbReference type="NCBI Taxonomy" id="2049346"/>
    <lineage>
        <taxon>Eukaryota</taxon>
        <taxon>Metamonada</taxon>
        <taxon>Preaxostyla</taxon>
        <taxon>Oxymonadida</taxon>
        <taxon>Blattamonas</taxon>
    </lineage>
</organism>
<dbReference type="EMBL" id="JARBJD010000041">
    <property type="protein sequence ID" value="KAK2958067.1"/>
    <property type="molecule type" value="Genomic_DNA"/>
</dbReference>
<reference evidence="1 2" key="1">
    <citation type="journal article" date="2022" name="bioRxiv">
        <title>Genomics of Preaxostyla Flagellates Illuminates Evolutionary Transitions and the Path Towards Mitochondrial Loss.</title>
        <authorList>
            <person name="Novak L.V.F."/>
            <person name="Treitli S.C."/>
            <person name="Pyrih J."/>
            <person name="Halakuc P."/>
            <person name="Pipaliya S.V."/>
            <person name="Vacek V."/>
            <person name="Brzon O."/>
            <person name="Soukal P."/>
            <person name="Eme L."/>
            <person name="Dacks J.B."/>
            <person name="Karnkowska A."/>
            <person name="Elias M."/>
            <person name="Hampl V."/>
        </authorList>
    </citation>
    <scope>NUCLEOTIDE SEQUENCE [LARGE SCALE GENOMIC DNA]</scope>
    <source>
        <strain evidence="1">NAU3</strain>
        <tissue evidence="1">Gut</tissue>
    </source>
</reference>
<evidence type="ECO:0000313" key="2">
    <source>
        <dbReference type="Proteomes" id="UP001281761"/>
    </source>
</evidence>
<sequence>MSRHFDQNTSAVVCAGRCCARETERDRTPVGRHTEREHRVADHSNQLAAHISQSCVSTARLCLLWRRSGQDEEYVPDRHISLLYFLIFYSNTTIEKGASSQDAASCGRFFTTRSLSSSLSSRITLR</sequence>
<keyword evidence="2" id="KW-1185">Reference proteome</keyword>
<protein>
    <submittedName>
        <fullName evidence="1">Uncharacterized protein</fullName>
    </submittedName>
</protein>
<gene>
    <name evidence="1" type="ORF">BLNAU_6994</name>
</gene>